<feature type="transmembrane region" description="Helical" evidence="9">
    <location>
        <begin position="937"/>
        <end position="957"/>
    </location>
</feature>
<name>A0ABM1MRF7_NICVS</name>
<dbReference type="GeneID" id="108563089"/>
<gene>
    <name evidence="13" type="primary">LOC108563089</name>
</gene>
<accession>A0ABM1MRF7</accession>
<dbReference type="InterPro" id="IPR027417">
    <property type="entry name" value="P-loop_NTPase"/>
</dbReference>
<evidence type="ECO:0000256" key="3">
    <source>
        <dbReference type="ARBA" id="ARBA00022692"/>
    </source>
</evidence>
<dbReference type="Proteomes" id="UP000695000">
    <property type="component" value="Unplaced"/>
</dbReference>
<evidence type="ECO:0000256" key="7">
    <source>
        <dbReference type="ARBA" id="ARBA00023136"/>
    </source>
</evidence>
<evidence type="ECO:0000313" key="12">
    <source>
        <dbReference type="Proteomes" id="UP000695000"/>
    </source>
</evidence>
<feature type="transmembrane region" description="Helical" evidence="9">
    <location>
        <begin position="822"/>
        <end position="844"/>
    </location>
</feature>
<feature type="transmembrane region" description="Helical" evidence="9">
    <location>
        <begin position="229"/>
        <end position="248"/>
    </location>
</feature>
<keyword evidence="3 9" id="KW-0812">Transmembrane</keyword>
<dbReference type="CDD" id="cd03244">
    <property type="entry name" value="ABCC_MRP_domain2"/>
    <property type="match status" value="1"/>
</dbReference>
<dbReference type="RefSeq" id="XP_017777157.1">
    <property type="nucleotide sequence ID" value="XM_017921668.1"/>
</dbReference>
<dbReference type="Pfam" id="PF00005">
    <property type="entry name" value="ABC_tran"/>
    <property type="match status" value="2"/>
</dbReference>
<evidence type="ECO:0000256" key="9">
    <source>
        <dbReference type="SAM" id="Phobius"/>
    </source>
</evidence>
<dbReference type="SUPFAM" id="SSF52540">
    <property type="entry name" value="P-loop containing nucleoside triphosphate hydrolases"/>
    <property type="match status" value="2"/>
</dbReference>
<feature type="domain" description="ABC transmembrane type-1" evidence="11">
    <location>
        <begin position="96"/>
        <end position="371"/>
    </location>
</feature>
<organism evidence="12 13">
    <name type="scientific">Nicrophorus vespilloides</name>
    <name type="common">Boreal carrion beetle</name>
    <dbReference type="NCBI Taxonomy" id="110193"/>
    <lineage>
        <taxon>Eukaryota</taxon>
        <taxon>Metazoa</taxon>
        <taxon>Ecdysozoa</taxon>
        <taxon>Arthropoda</taxon>
        <taxon>Hexapoda</taxon>
        <taxon>Insecta</taxon>
        <taxon>Pterygota</taxon>
        <taxon>Neoptera</taxon>
        <taxon>Endopterygota</taxon>
        <taxon>Coleoptera</taxon>
        <taxon>Polyphaga</taxon>
        <taxon>Staphyliniformia</taxon>
        <taxon>Silphidae</taxon>
        <taxon>Nicrophorinae</taxon>
        <taxon>Nicrophorus</taxon>
    </lineage>
</organism>
<keyword evidence="12" id="KW-1185">Reference proteome</keyword>
<dbReference type="PROSITE" id="PS00211">
    <property type="entry name" value="ABC_TRANSPORTER_1"/>
    <property type="match status" value="2"/>
</dbReference>
<dbReference type="PANTHER" id="PTHR24223:SF448">
    <property type="entry name" value="FI20146P1-RELATED"/>
    <property type="match status" value="1"/>
</dbReference>
<dbReference type="InterPro" id="IPR036640">
    <property type="entry name" value="ABC1_TM_sf"/>
</dbReference>
<evidence type="ECO:0000256" key="6">
    <source>
        <dbReference type="ARBA" id="ARBA00022989"/>
    </source>
</evidence>
<keyword evidence="6 9" id="KW-1133">Transmembrane helix</keyword>
<dbReference type="Gene3D" id="1.20.1560.10">
    <property type="entry name" value="ABC transporter type 1, transmembrane domain"/>
    <property type="match status" value="2"/>
</dbReference>
<reference evidence="13" key="1">
    <citation type="submission" date="2025-08" db="UniProtKB">
        <authorList>
            <consortium name="RefSeq"/>
        </authorList>
    </citation>
    <scope>IDENTIFICATION</scope>
    <source>
        <tissue evidence="13">Whole Larva</tissue>
    </source>
</reference>
<dbReference type="InterPro" id="IPR011527">
    <property type="entry name" value="ABC1_TM_dom"/>
</dbReference>
<dbReference type="SMART" id="SM00382">
    <property type="entry name" value="AAA"/>
    <property type="match status" value="2"/>
</dbReference>
<evidence type="ECO:0000313" key="13">
    <source>
        <dbReference type="RefSeq" id="XP_017777157.1"/>
    </source>
</evidence>
<feature type="transmembrane region" description="Helical" evidence="9">
    <location>
        <begin position="88"/>
        <end position="109"/>
    </location>
</feature>
<keyword evidence="7 9" id="KW-0472">Membrane</keyword>
<feature type="transmembrane region" description="Helical" evidence="9">
    <location>
        <begin position="963"/>
        <end position="985"/>
    </location>
</feature>
<feature type="transmembrane region" description="Helical" evidence="9">
    <location>
        <begin position="197"/>
        <end position="223"/>
    </location>
</feature>
<feature type="transmembrane region" description="Helical" evidence="9">
    <location>
        <begin position="344"/>
        <end position="367"/>
    </location>
</feature>
<dbReference type="PANTHER" id="PTHR24223">
    <property type="entry name" value="ATP-BINDING CASSETTE SUB-FAMILY C"/>
    <property type="match status" value="1"/>
</dbReference>
<dbReference type="CDD" id="cd03250">
    <property type="entry name" value="ABCC_MRP_domain1"/>
    <property type="match status" value="1"/>
</dbReference>
<dbReference type="SUPFAM" id="SSF90123">
    <property type="entry name" value="ABC transporter transmembrane region"/>
    <property type="match status" value="2"/>
</dbReference>
<feature type="region of interest" description="Disordered" evidence="8">
    <location>
        <begin position="619"/>
        <end position="647"/>
    </location>
</feature>
<dbReference type="PROSITE" id="PS50893">
    <property type="entry name" value="ABC_TRANSPORTER_2"/>
    <property type="match status" value="2"/>
</dbReference>
<feature type="domain" description="ABC transporter" evidence="10">
    <location>
        <begin position="399"/>
        <end position="623"/>
    </location>
</feature>
<dbReference type="CDD" id="cd18579">
    <property type="entry name" value="ABC_6TM_ABCC_D1"/>
    <property type="match status" value="1"/>
</dbReference>
<evidence type="ECO:0000256" key="2">
    <source>
        <dbReference type="ARBA" id="ARBA00022448"/>
    </source>
</evidence>
<dbReference type="InterPro" id="IPR003439">
    <property type="entry name" value="ABC_transporter-like_ATP-bd"/>
</dbReference>
<dbReference type="InterPro" id="IPR044726">
    <property type="entry name" value="ABCC_6TM_D2"/>
</dbReference>
<feature type="transmembrane region" description="Helical" evidence="9">
    <location>
        <begin position="129"/>
        <end position="151"/>
    </location>
</feature>
<keyword evidence="5" id="KW-0067">ATP-binding</keyword>
<dbReference type="CDD" id="cd18580">
    <property type="entry name" value="ABC_6TM_ABCC_D2"/>
    <property type="match status" value="1"/>
</dbReference>
<dbReference type="InterPro" id="IPR017871">
    <property type="entry name" value="ABC_transporter-like_CS"/>
</dbReference>
<proteinExistence type="predicted"/>
<keyword evidence="4" id="KW-0547">Nucleotide-binding</keyword>
<feature type="domain" description="ABC transporter" evidence="10">
    <location>
        <begin position="1026"/>
        <end position="1259"/>
    </location>
</feature>
<dbReference type="InterPro" id="IPR003593">
    <property type="entry name" value="AAA+_ATPase"/>
</dbReference>
<protein>
    <submittedName>
        <fullName evidence="13">Probable multidrug resistance-associated protein lethal(2)03659</fullName>
    </submittedName>
</protein>
<feature type="transmembrane region" description="Helical" evidence="9">
    <location>
        <begin position="313"/>
        <end position="338"/>
    </location>
</feature>
<feature type="transmembrane region" description="Helical" evidence="9">
    <location>
        <begin position="753"/>
        <end position="776"/>
    </location>
</feature>
<evidence type="ECO:0000259" key="10">
    <source>
        <dbReference type="PROSITE" id="PS50893"/>
    </source>
</evidence>
<feature type="transmembrane region" description="Helical" evidence="9">
    <location>
        <begin position="850"/>
        <end position="869"/>
    </location>
</feature>
<dbReference type="Gene3D" id="3.40.50.300">
    <property type="entry name" value="P-loop containing nucleotide triphosphate hydrolases"/>
    <property type="match status" value="2"/>
</dbReference>
<feature type="transmembrane region" description="Helical" evidence="9">
    <location>
        <begin position="695"/>
        <end position="716"/>
    </location>
</feature>
<keyword evidence="2" id="KW-0813">Transport</keyword>
<evidence type="ECO:0000256" key="5">
    <source>
        <dbReference type="ARBA" id="ARBA00022840"/>
    </source>
</evidence>
<dbReference type="InterPro" id="IPR044746">
    <property type="entry name" value="ABCC_6TM_D1"/>
</dbReference>
<evidence type="ECO:0000259" key="11">
    <source>
        <dbReference type="PROSITE" id="PS50929"/>
    </source>
</evidence>
<dbReference type="PROSITE" id="PS50929">
    <property type="entry name" value="ABC_TM1F"/>
    <property type="match status" value="2"/>
</dbReference>
<dbReference type="InterPro" id="IPR050173">
    <property type="entry name" value="ABC_transporter_C-like"/>
</dbReference>
<evidence type="ECO:0000256" key="4">
    <source>
        <dbReference type="ARBA" id="ARBA00022741"/>
    </source>
</evidence>
<evidence type="ECO:0000256" key="1">
    <source>
        <dbReference type="ARBA" id="ARBA00004141"/>
    </source>
</evidence>
<evidence type="ECO:0000256" key="8">
    <source>
        <dbReference type="SAM" id="MobiDB-lite"/>
    </source>
</evidence>
<comment type="subcellular location">
    <subcellularLocation>
        <location evidence="1">Membrane</location>
        <topology evidence="1">Multi-pass membrane protein</topology>
    </subcellularLocation>
</comment>
<sequence>MYQAPPIKRNTNPKEKAGFFNVLTFLFTYDIFKKSSKRELIETDVYNVLNDYRASKLGDDLEREWEIEKKKPHTSLTKTMFRVYGKSWMMYGFTNLIVKSVTLVTLPLATGKLVSYFASESTMSINEAYIYGSIVIFCTFVQSIYTHSYMLSLTQLGLKVRTALSSLIYRKSLKLTSSSLISFSSGKIVTMVSKDVLVFESALIFAHDLWIGLIQVGFMTYIMYQKIKWAAILGISFLIFLIPFQIMIAKRTTSLRLKTSGKTDERLRRIQEILTSIKLIKLYTWEKYYTKITNALRINEMSKLRSIFYLKSVILSMSAVSQRLSFYICILAFIYMGNAIDAEIVFVVISCFGSLKFVLSVAIPMSVSQMAEAKSSLKRIKNYLLVEDTDSIDKQMPIIREVNVSIKNASVEILNKSILSDVNLKLQPSLIGVTGSVGGGKSTLLKMIMHDVHMCDGGVSTSGDYSYASQEPWLFPGTIKQNILFGLPYERERYQQVIRVCALTRDLLTFPKRDNTIVSDKGLNLSKGQQARINLARTIYKKCDIYLLDDTLNALDASVSKFVFHECMRGFLKGKLCVVVCHNKMFLEDMDRILVIDQGSIKGDGSFDDLQRQGIDFGSNANEEGSADDVEEVQVSPVRGKEPNEKENADENCNLLVSTLDMDNTAIYNETKQVGRVSMDVYKHYLHHAGGWKTIPFFLILCLLGQCSLSYFDYYITKWLSIEQELSKIKTNSTYYSEDTLIEAEAKHVTAMYTYSIIIVVATTLTVLRLFTFFGLTTMASKTLHHKIFSRITSACMSFFDRNLSGNILNRFSKDFGVVDEYLPYAYFECVRIFFVLTGVVTVLSFVNPYLLLPTSVVLVILLYARVVFLKTSRSLRRLDGTTRSPVIGYLNSTLEGLSTIRASGKQETLKMQFDEHQDLNTSAAYMYIATSRAFGFWLDILCSIYIAIIVFSFILLDSSSIIAGNVGLAITQSFGLTGILQWGIRQWTEVETMMTSVERIVEYSNAEQEDMSGEDPDNWPKQGLIEYRNVTLKYTNSDKKVLDDVNFVIQPKEKIGIIGRTGAGKSSIISVLFRLYDIHGSIIIDDVDIKDIELEIVRSKISIIPQDPVLFAGTLRSNLDPHDQHTDNELWNTLGEIELKHVVEGFEMGLSSVVSEGGANFSVGQRQLICLARAILRNNKILVLDEATANIDPQTDALVQKTIARLFSDCTILTIAHRLNTIINSDKIMVVDFGSVVEFDTPKALLDKRQGIFYSLAKQSGLVN</sequence>
<dbReference type="Pfam" id="PF00664">
    <property type="entry name" value="ABC_membrane"/>
    <property type="match status" value="2"/>
</dbReference>
<feature type="domain" description="ABC transmembrane type-1" evidence="11">
    <location>
        <begin position="755"/>
        <end position="993"/>
    </location>
</feature>